<dbReference type="Proteomes" id="UP000323522">
    <property type="component" value="Chromosome"/>
</dbReference>
<dbReference type="AlphaFoldDB" id="A0A5C1Q2Y2"/>
<comment type="function">
    <text evidence="11">A helicase/nuclease that prepares dsDNA breaks (DSB) for recombinational DNA repair. Binds to DSBs and unwinds DNA via a highly rapid and processive ATP-dependent bidirectional helicase activity. Unwinds dsDNA until it encounters a Chi (crossover hotspot instigator) sequence from the 3' direction. Cuts ssDNA a few nucleotides 3' to the Chi site. The properties and activities of the enzyme are changed at Chi. The Chi-altered holoenzyme produces a long 3'-ssDNA overhang and facilitates RecA-binding to the ssDNA for homologous DNA recombination and repair. Holoenzyme degrades any linearized DNA that is unable to undergo homologous recombination. In the holoenzyme this subunit has ssDNA-dependent ATPase and 5'-3' helicase activity. When added to pre-assembled RecBC greatly stimulates nuclease activity and augments holoenzyme processivity. Negatively regulates the RecA-loading ability of RecBCD.</text>
</comment>
<evidence type="ECO:0000313" key="14">
    <source>
        <dbReference type="EMBL" id="QEN01430.1"/>
    </source>
</evidence>
<dbReference type="Pfam" id="PF13538">
    <property type="entry name" value="UvrD_C_2"/>
    <property type="match status" value="1"/>
</dbReference>
<evidence type="ECO:0000256" key="1">
    <source>
        <dbReference type="ARBA" id="ARBA00022722"/>
    </source>
</evidence>
<dbReference type="SUPFAM" id="SSF52540">
    <property type="entry name" value="P-loop containing nucleoside triphosphate hydrolases"/>
    <property type="match status" value="2"/>
</dbReference>
<dbReference type="Gene3D" id="3.40.50.300">
    <property type="entry name" value="P-loop containing nucleotide triphosphate hydrolases"/>
    <property type="match status" value="2"/>
</dbReference>
<dbReference type="KEGG" id="snn:EWH46_11980"/>
<feature type="domain" description="UvrD-like helicase C-terminal" evidence="12">
    <location>
        <begin position="666"/>
        <end position="713"/>
    </location>
</feature>
<comment type="similarity">
    <text evidence="11">Belongs to the RecD family.</text>
</comment>
<feature type="domain" description="RecBCD enzyme subunit RecD N-terminal" evidence="13">
    <location>
        <begin position="71"/>
        <end position="192"/>
    </location>
</feature>
<dbReference type="CDD" id="cd18809">
    <property type="entry name" value="SF1_C_RecD"/>
    <property type="match status" value="1"/>
</dbReference>
<dbReference type="OrthoDB" id="9803432at2"/>
<keyword evidence="5 11" id="KW-0347">Helicase</keyword>
<accession>A0A5C1Q2Y2</accession>
<comment type="catalytic activity">
    <reaction evidence="11">
        <text>ATP + H2O = ADP + phosphate + H(+)</text>
        <dbReference type="Rhea" id="RHEA:13065"/>
        <dbReference type="ChEBI" id="CHEBI:15377"/>
        <dbReference type="ChEBI" id="CHEBI:15378"/>
        <dbReference type="ChEBI" id="CHEBI:30616"/>
        <dbReference type="ChEBI" id="CHEBI:43474"/>
        <dbReference type="ChEBI" id="CHEBI:456216"/>
        <dbReference type="EC" id="5.6.2.3"/>
    </reaction>
</comment>
<reference evidence="14 15" key="1">
    <citation type="submission" date="2019-02" db="EMBL/GenBank/DDBJ databases">
        <title>Complete Genome Sequence and Methylome Analysis of Sphaerotilus natans subsp. sulfidivorans D-507.</title>
        <authorList>
            <person name="Fomenkov A."/>
            <person name="Gridneva E."/>
            <person name="Smolyakov D."/>
            <person name="Dubinina G."/>
            <person name="Vincze T."/>
            <person name="Grabovich M."/>
            <person name="Roberts R.J."/>
        </authorList>
    </citation>
    <scope>NUCLEOTIDE SEQUENCE [LARGE SCALE GENOMIC DNA]</scope>
    <source>
        <strain evidence="14 15">D-507</strain>
    </source>
</reference>
<gene>
    <name evidence="11 14" type="primary">recD</name>
    <name evidence="14" type="ORF">EWH46_11980</name>
</gene>
<dbReference type="Pfam" id="PF13245">
    <property type="entry name" value="AAA_19"/>
    <property type="match status" value="1"/>
</dbReference>
<evidence type="ECO:0000256" key="6">
    <source>
        <dbReference type="ARBA" id="ARBA00022839"/>
    </source>
</evidence>
<evidence type="ECO:0000256" key="2">
    <source>
        <dbReference type="ARBA" id="ARBA00022741"/>
    </source>
</evidence>
<evidence type="ECO:0000256" key="4">
    <source>
        <dbReference type="ARBA" id="ARBA00022801"/>
    </source>
</evidence>
<evidence type="ECO:0000256" key="8">
    <source>
        <dbReference type="ARBA" id="ARBA00023125"/>
    </source>
</evidence>
<dbReference type="InterPro" id="IPR027785">
    <property type="entry name" value="UvrD-like_helicase_C"/>
</dbReference>
<evidence type="ECO:0000256" key="3">
    <source>
        <dbReference type="ARBA" id="ARBA00022763"/>
    </source>
</evidence>
<evidence type="ECO:0000256" key="5">
    <source>
        <dbReference type="ARBA" id="ARBA00022806"/>
    </source>
</evidence>
<evidence type="ECO:0000256" key="9">
    <source>
        <dbReference type="ARBA" id="ARBA00023204"/>
    </source>
</evidence>
<dbReference type="GO" id="GO:0005524">
    <property type="term" value="F:ATP binding"/>
    <property type="evidence" value="ECO:0007669"/>
    <property type="project" value="UniProtKB-UniRule"/>
</dbReference>
<dbReference type="InterPro" id="IPR050534">
    <property type="entry name" value="Coronavir_polyprotein_1ab"/>
</dbReference>
<evidence type="ECO:0000256" key="10">
    <source>
        <dbReference type="ARBA" id="ARBA00023235"/>
    </source>
</evidence>
<keyword evidence="6 11" id="KW-0269">Exonuclease</keyword>
<keyword evidence="7 11" id="KW-0067">ATP-binding</keyword>
<dbReference type="InterPro" id="IPR049550">
    <property type="entry name" value="RecD_N"/>
</dbReference>
<evidence type="ECO:0000256" key="7">
    <source>
        <dbReference type="ARBA" id="ARBA00022840"/>
    </source>
</evidence>
<dbReference type="CDD" id="cd17933">
    <property type="entry name" value="DEXSc_RecD-like"/>
    <property type="match status" value="1"/>
</dbReference>
<evidence type="ECO:0000313" key="15">
    <source>
        <dbReference type="Proteomes" id="UP000323522"/>
    </source>
</evidence>
<dbReference type="InterPro" id="IPR006344">
    <property type="entry name" value="RecD"/>
</dbReference>
<keyword evidence="3 11" id="KW-0227">DNA damage</keyword>
<evidence type="ECO:0000259" key="12">
    <source>
        <dbReference type="Pfam" id="PF13538"/>
    </source>
</evidence>
<evidence type="ECO:0000256" key="11">
    <source>
        <dbReference type="HAMAP-Rule" id="MF_01487"/>
    </source>
</evidence>
<feature type="binding site" evidence="11">
    <location>
        <begin position="267"/>
        <end position="274"/>
    </location>
    <ligand>
        <name>ATP</name>
        <dbReference type="ChEBI" id="CHEBI:30616"/>
    </ligand>
</feature>
<dbReference type="GO" id="GO:0008854">
    <property type="term" value="F:exodeoxyribonuclease V activity"/>
    <property type="evidence" value="ECO:0007669"/>
    <property type="project" value="InterPro"/>
</dbReference>
<comment type="subunit">
    <text evidence="11">Heterotrimer of RecB, RecC and RecD. All subunits contribute to DNA-binding.</text>
</comment>
<dbReference type="GO" id="GO:0000724">
    <property type="term" value="P:double-strand break repair via homologous recombination"/>
    <property type="evidence" value="ECO:0007669"/>
    <property type="project" value="UniProtKB-UniRule"/>
</dbReference>
<dbReference type="Gene3D" id="1.10.10.1020">
    <property type="entry name" value="RecBCD complex, subunit RecD, N-terminal domain"/>
    <property type="match status" value="1"/>
</dbReference>
<dbReference type="InterPro" id="IPR027417">
    <property type="entry name" value="P-loop_NTPase"/>
</dbReference>
<keyword evidence="9 11" id="KW-0234">DNA repair</keyword>
<dbReference type="PANTHER" id="PTHR43788:SF6">
    <property type="entry name" value="DNA HELICASE B"/>
    <property type="match status" value="1"/>
</dbReference>
<dbReference type="GO" id="GO:0009338">
    <property type="term" value="C:exodeoxyribonuclease V complex"/>
    <property type="evidence" value="ECO:0007669"/>
    <property type="project" value="InterPro"/>
</dbReference>
<proteinExistence type="inferred from homology"/>
<dbReference type="EC" id="5.6.2.3" evidence="11"/>
<sequence>MRLIARSDRSRTMDLMTRSDLPLQPDRFEPSDETPEPCVSVVADRPDRSELLDLLTRDWGEASKEDKRLQKPWLRRIDVALASWLADECPQAGPELLLAAALLAQREGRGHTCIELTELLAQRRPGAAARADDEGWLDGPAVAQQALAALLQRLPGELADWMAALRDSGAVETAQVRRPGAPLRLEDDGRLYLRRHWRDEQAVAQAVRERVRPADAVEAAGWPTPDPAEVRRWLDRLFSPRDPKDGPDWQRIACAVALRGRLALITGGPGTGKTYTVARLLALGYALHPAPRTLRIALAAPTGKAAARLKQSIDLALQQLGQALPGVLDWADLGERLREATTLHRLLGARPDTRVLRHDARHPLEVDLLVVDEASMVHLEMMAALLAALPASARLVLLGDRDQLASVEAGAVLGDFCRGAVHGHYDADSARWIADCTGQALPPAMCLPASRDREAGAPPLVLAQQTVMLRESRRFGGAIGRLALAVNDNDVGRAAQVLRERDDAVARLTLPEGATESAALAQVVALALDGRPGAPQGYAACLDALRAGPDGPDEAAHQRWVVGVLRAFDRFRLLCALREGDWGVAGLNALIEARARARWRLAAGEWYAGRPVMVTRNDPALGVHNGDVGIALPSADGRSLRVWFVDGDDLPPRSVMASRLSRVETAFAMTVHKSQGSEFAHVALVLPPQMNPVLSCELVYTGITRAKGAFTLVAPDSSVWARALQRRTRRASGLPGLLSG</sequence>
<name>A0A5C1Q2Y2_9BURK</name>
<dbReference type="GO" id="GO:0017116">
    <property type="term" value="F:single-stranded DNA helicase activity"/>
    <property type="evidence" value="ECO:0007669"/>
    <property type="project" value="TreeGrafter"/>
</dbReference>
<dbReference type="PANTHER" id="PTHR43788">
    <property type="entry name" value="DNA2/NAM7 HELICASE FAMILY MEMBER"/>
    <property type="match status" value="1"/>
</dbReference>
<dbReference type="GO" id="GO:0016887">
    <property type="term" value="F:ATP hydrolysis activity"/>
    <property type="evidence" value="ECO:0007669"/>
    <property type="project" value="RHEA"/>
</dbReference>
<dbReference type="HAMAP" id="MF_01487">
    <property type="entry name" value="RecD"/>
    <property type="match status" value="1"/>
</dbReference>
<organism evidence="14 15">
    <name type="scientific">Sphaerotilus sulfidivorans</name>
    <dbReference type="NCBI Taxonomy" id="639200"/>
    <lineage>
        <taxon>Bacteria</taxon>
        <taxon>Pseudomonadati</taxon>
        <taxon>Pseudomonadota</taxon>
        <taxon>Betaproteobacteria</taxon>
        <taxon>Burkholderiales</taxon>
        <taxon>Sphaerotilaceae</taxon>
        <taxon>Sphaerotilus</taxon>
    </lineage>
</organism>
<dbReference type="InterPro" id="IPR041851">
    <property type="entry name" value="RecD_N_sf"/>
</dbReference>
<keyword evidence="4 11" id="KW-0378">Hydrolase</keyword>
<keyword evidence="10 11" id="KW-0413">Isomerase</keyword>
<dbReference type="EMBL" id="CP035708">
    <property type="protein sequence ID" value="QEN01430.1"/>
    <property type="molecule type" value="Genomic_DNA"/>
</dbReference>
<dbReference type="NCBIfam" id="TIGR01447">
    <property type="entry name" value="recD"/>
    <property type="match status" value="1"/>
</dbReference>
<keyword evidence="2 11" id="KW-0547">Nucleotide-binding</keyword>
<dbReference type="Pfam" id="PF21185">
    <property type="entry name" value="RecD_N"/>
    <property type="match status" value="1"/>
</dbReference>
<dbReference type="GO" id="GO:0003677">
    <property type="term" value="F:DNA binding"/>
    <property type="evidence" value="ECO:0007669"/>
    <property type="project" value="UniProtKB-UniRule"/>
</dbReference>
<comment type="miscellaneous">
    <text evidence="11">In the RecBCD complex, RecB has a slow 3'-5' helicase, an exonuclease activity and loads RecA onto ssDNA, RecD has a fast 5'-3' helicase activity, while RecC stimulates the ATPase and processivity of the RecB helicase and contributes to recognition of the Chi site.</text>
</comment>
<evidence type="ECO:0000259" key="13">
    <source>
        <dbReference type="Pfam" id="PF21185"/>
    </source>
</evidence>
<dbReference type="GO" id="GO:0043139">
    <property type="term" value="F:5'-3' DNA helicase activity"/>
    <property type="evidence" value="ECO:0007669"/>
    <property type="project" value="UniProtKB-UniRule"/>
</dbReference>
<keyword evidence="8 11" id="KW-0238">DNA-binding</keyword>
<protein>
    <recommendedName>
        <fullName evidence="11">RecBCD enzyme subunit RecD</fullName>
        <ecNumber evidence="11">5.6.2.3</ecNumber>
    </recommendedName>
    <alternativeName>
        <fullName evidence="11">DNA 5'-3' helicase subunit RecD</fullName>
    </alternativeName>
    <alternativeName>
        <fullName evidence="11">Exonuclease V subunit RecD</fullName>
        <shortName evidence="11">ExoV subunit RecD</shortName>
    </alternativeName>
    <alternativeName>
        <fullName evidence="11">Helicase/nuclease RecBCD subunit RecD</fullName>
    </alternativeName>
</protein>
<keyword evidence="1 11" id="KW-0540">Nuclease</keyword>